<dbReference type="InterPro" id="IPR043502">
    <property type="entry name" value="DNA/RNA_pol_sf"/>
</dbReference>
<dbReference type="RefSeq" id="XP_019082506.1">
    <property type="nucleotide sequence ID" value="XM_019226961.1"/>
</dbReference>
<dbReference type="GeneID" id="109125377"/>
<name>A0ABM1Q6W8_CAMSA</name>
<protein>
    <submittedName>
        <fullName evidence="2">Uncharacterized protein LOC109125377</fullName>
    </submittedName>
</protein>
<gene>
    <name evidence="2" type="primary">LOC109125377</name>
</gene>
<proteinExistence type="predicted"/>
<evidence type="ECO:0000313" key="2">
    <source>
        <dbReference type="RefSeq" id="XP_019082506.1"/>
    </source>
</evidence>
<evidence type="ECO:0000313" key="1">
    <source>
        <dbReference type="Proteomes" id="UP000694864"/>
    </source>
</evidence>
<keyword evidence="1" id="KW-1185">Reference proteome</keyword>
<organism evidence="1 2">
    <name type="scientific">Camelina sativa</name>
    <name type="common">False flax</name>
    <name type="synonym">Myagrum sativum</name>
    <dbReference type="NCBI Taxonomy" id="90675"/>
    <lineage>
        <taxon>Eukaryota</taxon>
        <taxon>Viridiplantae</taxon>
        <taxon>Streptophyta</taxon>
        <taxon>Embryophyta</taxon>
        <taxon>Tracheophyta</taxon>
        <taxon>Spermatophyta</taxon>
        <taxon>Magnoliopsida</taxon>
        <taxon>eudicotyledons</taxon>
        <taxon>Gunneridae</taxon>
        <taxon>Pentapetalae</taxon>
        <taxon>rosids</taxon>
        <taxon>malvids</taxon>
        <taxon>Brassicales</taxon>
        <taxon>Brassicaceae</taxon>
        <taxon>Camelineae</taxon>
        <taxon>Camelina</taxon>
    </lineage>
</organism>
<dbReference type="SUPFAM" id="SSF56672">
    <property type="entry name" value="DNA/RNA polymerases"/>
    <property type="match status" value="1"/>
</dbReference>
<sequence length="252" mass="27963">MADAKPVATPMSSGQILTLSSNDILPDSSVYRATVGSLQYLTLTRPDIAFAVNRLSQYMHQPRTLHWEAVKRVLRYLAGTANIGILFSSKSPLNLHAYSDADWAGNRDDYTSTGAYIAYLGHKPVSWSSKKQTGVARSSTEAEYRALTAVVAEVKWLHSLMTELGLKSTAVPVLYCDNIEETYMSANPVFHSRMKHLALDYHFVREQVQGKTLRVAHISSADQLADALTKPLPHARFLDLSAKIGLCRRRPS</sequence>
<dbReference type="PANTHER" id="PTHR11439">
    <property type="entry name" value="GAG-POL-RELATED RETROTRANSPOSON"/>
    <property type="match status" value="1"/>
</dbReference>
<dbReference type="Proteomes" id="UP000694864">
    <property type="component" value="Chromosome 7"/>
</dbReference>
<reference evidence="2" key="2">
    <citation type="submission" date="2025-08" db="UniProtKB">
        <authorList>
            <consortium name="RefSeq"/>
        </authorList>
    </citation>
    <scope>IDENTIFICATION</scope>
    <source>
        <tissue evidence="2">Leaf</tissue>
    </source>
</reference>
<accession>A0ABM1Q6W8</accession>
<dbReference type="CDD" id="cd09272">
    <property type="entry name" value="RNase_HI_RT_Ty1"/>
    <property type="match status" value="1"/>
</dbReference>
<reference evidence="1" key="1">
    <citation type="journal article" date="2014" name="Nat. Commun.">
        <title>The emerging biofuel crop Camelina sativa retains a highly undifferentiated hexaploid genome structure.</title>
        <authorList>
            <person name="Kagale S."/>
            <person name="Koh C."/>
            <person name="Nixon J."/>
            <person name="Bollina V."/>
            <person name="Clarke W.E."/>
            <person name="Tuteja R."/>
            <person name="Spillane C."/>
            <person name="Robinson S.J."/>
            <person name="Links M.G."/>
            <person name="Clarke C."/>
            <person name="Higgins E.E."/>
            <person name="Huebert T."/>
            <person name="Sharpe A.G."/>
            <person name="Parkin I.A."/>
        </authorList>
    </citation>
    <scope>NUCLEOTIDE SEQUENCE [LARGE SCALE GENOMIC DNA]</scope>
    <source>
        <strain evidence="1">cv. DH55</strain>
    </source>
</reference>
<dbReference type="PANTHER" id="PTHR11439:SF489">
    <property type="entry name" value="RNA-DIRECTED DNA POLYMERASE"/>
    <property type="match status" value="1"/>
</dbReference>